<dbReference type="CDD" id="cd07302">
    <property type="entry name" value="CHD"/>
    <property type="match status" value="1"/>
</dbReference>
<proteinExistence type="predicted"/>
<feature type="transmembrane region" description="Helical" evidence="7">
    <location>
        <begin position="417"/>
        <end position="439"/>
    </location>
</feature>
<dbReference type="Gene3D" id="3.30.450.20">
    <property type="entry name" value="PAS domain"/>
    <property type="match status" value="1"/>
</dbReference>
<dbReference type="EMBL" id="CP015136">
    <property type="protein sequence ID" value="AMY12124.1"/>
    <property type="molecule type" value="Genomic_DNA"/>
</dbReference>
<dbReference type="Pfam" id="PF00672">
    <property type="entry name" value="HAMP"/>
    <property type="match status" value="1"/>
</dbReference>
<keyword evidence="5 7" id="KW-0472">Membrane</keyword>
<dbReference type="GO" id="GO:0004016">
    <property type="term" value="F:adenylate cyclase activity"/>
    <property type="evidence" value="ECO:0007669"/>
    <property type="project" value="UniProtKB-EC"/>
</dbReference>
<feature type="domain" description="HAMP" evidence="9">
    <location>
        <begin position="437"/>
        <end position="489"/>
    </location>
</feature>
<dbReference type="STRING" id="1855912.LuPra_05396"/>
<dbReference type="GO" id="GO:0035556">
    <property type="term" value="P:intracellular signal transduction"/>
    <property type="evidence" value="ECO:0007669"/>
    <property type="project" value="InterPro"/>
</dbReference>
<keyword evidence="2 7" id="KW-0812">Transmembrane</keyword>
<dbReference type="SUPFAM" id="SSF55073">
    <property type="entry name" value="Nucleotide cyclase"/>
    <property type="match status" value="1"/>
</dbReference>
<evidence type="ECO:0000256" key="2">
    <source>
        <dbReference type="ARBA" id="ARBA00022692"/>
    </source>
</evidence>
<dbReference type="SMART" id="SM00044">
    <property type="entry name" value="CYCc"/>
    <property type="match status" value="1"/>
</dbReference>
<name>A0A143PWB3_LUTPR</name>
<dbReference type="CDD" id="cd06225">
    <property type="entry name" value="HAMP"/>
    <property type="match status" value="1"/>
</dbReference>
<dbReference type="OrthoDB" id="315417at2"/>
<evidence type="ECO:0000256" key="1">
    <source>
        <dbReference type="ARBA" id="ARBA00004370"/>
    </source>
</evidence>
<dbReference type="SUPFAM" id="SSF158472">
    <property type="entry name" value="HAMP domain-like"/>
    <property type="match status" value="1"/>
</dbReference>
<dbReference type="KEGG" id="abac:LuPra_05396"/>
<dbReference type="GO" id="GO:0000166">
    <property type="term" value="F:nucleotide binding"/>
    <property type="evidence" value="ECO:0007669"/>
    <property type="project" value="UniProtKB-KW"/>
</dbReference>
<organism evidence="10 11">
    <name type="scientific">Luteitalea pratensis</name>
    <dbReference type="NCBI Taxonomy" id="1855912"/>
    <lineage>
        <taxon>Bacteria</taxon>
        <taxon>Pseudomonadati</taxon>
        <taxon>Acidobacteriota</taxon>
        <taxon>Vicinamibacteria</taxon>
        <taxon>Vicinamibacterales</taxon>
        <taxon>Vicinamibacteraceae</taxon>
        <taxon>Luteitalea</taxon>
    </lineage>
</organism>
<dbReference type="Proteomes" id="UP000076079">
    <property type="component" value="Chromosome"/>
</dbReference>
<evidence type="ECO:0000313" key="10">
    <source>
        <dbReference type="EMBL" id="AMY12124.1"/>
    </source>
</evidence>
<evidence type="ECO:0000256" key="6">
    <source>
        <dbReference type="ARBA" id="ARBA00023239"/>
    </source>
</evidence>
<dbReference type="PROSITE" id="PS50885">
    <property type="entry name" value="HAMP"/>
    <property type="match status" value="1"/>
</dbReference>
<dbReference type="PROSITE" id="PS50125">
    <property type="entry name" value="GUANYLATE_CYCLASE_2"/>
    <property type="match status" value="1"/>
</dbReference>
<dbReference type="Pfam" id="PF00211">
    <property type="entry name" value="Guanylate_cyc"/>
    <property type="match status" value="1"/>
</dbReference>
<dbReference type="SMART" id="SM00304">
    <property type="entry name" value="HAMP"/>
    <property type="match status" value="1"/>
</dbReference>
<feature type="domain" description="Guanylate cyclase" evidence="8">
    <location>
        <begin position="528"/>
        <end position="655"/>
    </location>
</feature>
<dbReference type="PATRIC" id="fig|1813736.3.peg.5676"/>
<dbReference type="RefSeq" id="WP_110173608.1">
    <property type="nucleotide sequence ID" value="NZ_CP015136.1"/>
</dbReference>
<sequence length="702" mass="76148">MALRSLSVQSKLLLAFTLLTLLGIAMVSYTAYTTARASLLTSIERQLVGLQRSKAGIVRSILTSTKNEVLALSGSDGLSQVVPDLTAAYRQLSREQVTPEMRDAVRAFYTREFEPALAARTRLAPAKDAFLPTTDTGWYLHYHYMVNGGHPYGQRRRLESSTDKSAFAAALVRARNVLGPSLDRLGLDNVVLVDPESLEVIFSYDQSTIFGTTLDSGPYSGSGVATLARALRRSQDEDDYKFTDFESFRPALGQPRAFIASPVFVGPDLVAIMILRFPIEPIAQALSNNGGWEAEGLGKTGQAYLVGPDMTMRVDSRFLVEDRANFLETLGHSRLTARTIDEVRRLGTTILTVPIAHDGARAAFNGASGFIETEDYRGKDVFTAYGPVDLDSLRWALLTKIDRSEAMAPLHALGRRILAVGVALSLLASLLALALASIITRPIAELVRAAREVSAGNLETRVQVNAHDEFRALGEAFNEMVHNLGASRIALDAQVQTNERLLLSLLPASGAAQVRGGSDAPKSFADVTVAYARLSGFDSLSRDFGEDQSMTLLSDIVAAFDEAAEQHGVEKVRTIGSSYLAASGLSVDRPDHTARVVEFAREAARIVRRFNAERGTALTLEAGINTGPIVAGLVGRRKFIYDLWGDTVRLARDIERQGVGTIVVTRAVYDRVRESVPFDAPRMVDIRGLGAIELYPVAGDAA</sequence>
<dbReference type="Gene3D" id="1.10.8.500">
    <property type="entry name" value="HAMP domain in histidine kinase"/>
    <property type="match status" value="1"/>
</dbReference>
<dbReference type="GO" id="GO:0016020">
    <property type="term" value="C:membrane"/>
    <property type="evidence" value="ECO:0007669"/>
    <property type="project" value="UniProtKB-SubCell"/>
</dbReference>
<dbReference type="PANTHER" id="PTHR11920">
    <property type="entry name" value="GUANYLYL CYCLASE"/>
    <property type="match status" value="1"/>
</dbReference>
<evidence type="ECO:0000256" key="7">
    <source>
        <dbReference type="SAM" id="Phobius"/>
    </source>
</evidence>
<gene>
    <name evidence="10" type="primary">cya</name>
    <name evidence="10" type="ORF">LuPra_05396</name>
</gene>
<evidence type="ECO:0000259" key="8">
    <source>
        <dbReference type="PROSITE" id="PS50125"/>
    </source>
</evidence>
<dbReference type="InterPro" id="IPR003660">
    <property type="entry name" value="HAMP_dom"/>
</dbReference>
<dbReference type="InterPro" id="IPR001054">
    <property type="entry name" value="A/G_cyclase"/>
</dbReference>
<keyword evidence="11" id="KW-1185">Reference proteome</keyword>
<protein>
    <submittedName>
        <fullName evidence="10">Adenylate cyclase</fullName>
        <ecNumber evidence="10">4.6.1.1</ecNumber>
    </submittedName>
</protein>
<dbReference type="InterPro" id="IPR050401">
    <property type="entry name" value="Cyclic_nucleotide_synthase"/>
</dbReference>
<evidence type="ECO:0000256" key="5">
    <source>
        <dbReference type="ARBA" id="ARBA00023136"/>
    </source>
</evidence>
<dbReference type="AlphaFoldDB" id="A0A143PWB3"/>
<dbReference type="Gene3D" id="3.30.70.1230">
    <property type="entry name" value="Nucleotide cyclase"/>
    <property type="match status" value="1"/>
</dbReference>
<keyword evidence="4 7" id="KW-1133">Transmembrane helix</keyword>
<evidence type="ECO:0000256" key="4">
    <source>
        <dbReference type="ARBA" id="ARBA00022989"/>
    </source>
</evidence>
<dbReference type="EC" id="4.6.1.1" evidence="10"/>
<accession>A0A143PWB3</accession>
<reference evidence="11" key="2">
    <citation type="submission" date="2016-04" db="EMBL/GenBank/DDBJ databases">
        <title>First Complete Genome Sequence of a Subdivision 6 Acidobacterium.</title>
        <authorList>
            <person name="Huang S."/>
            <person name="Vieira S."/>
            <person name="Bunk B."/>
            <person name="Riedel T."/>
            <person name="Sproeer C."/>
            <person name="Overmann J."/>
        </authorList>
    </citation>
    <scope>NUCLEOTIDE SEQUENCE [LARGE SCALE GENOMIC DNA]</scope>
    <source>
        <strain evidence="11">DSM 100886 HEG_-6_39</strain>
    </source>
</reference>
<dbReference type="PANTHER" id="PTHR11920:SF335">
    <property type="entry name" value="GUANYLATE CYCLASE"/>
    <property type="match status" value="1"/>
</dbReference>
<comment type="subcellular location">
    <subcellularLocation>
        <location evidence="1">Membrane</location>
    </subcellularLocation>
</comment>
<evidence type="ECO:0000259" key="9">
    <source>
        <dbReference type="PROSITE" id="PS50885"/>
    </source>
</evidence>
<reference evidence="10 11" key="1">
    <citation type="journal article" date="2016" name="Genome Announc.">
        <title>First Complete Genome Sequence of a Subdivision 6 Acidobacterium Strain.</title>
        <authorList>
            <person name="Huang S."/>
            <person name="Vieira S."/>
            <person name="Bunk B."/>
            <person name="Riedel T."/>
            <person name="Sproer C."/>
            <person name="Overmann J."/>
        </authorList>
    </citation>
    <scope>NUCLEOTIDE SEQUENCE [LARGE SCALE GENOMIC DNA]</scope>
    <source>
        <strain evidence="11">DSM 100886 HEG_-6_39</strain>
    </source>
</reference>
<keyword evidence="3" id="KW-0547">Nucleotide-binding</keyword>
<keyword evidence="6 10" id="KW-0456">Lyase</keyword>
<dbReference type="InterPro" id="IPR029787">
    <property type="entry name" value="Nucleotide_cyclase"/>
</dbReference>
<evidence type="ECO:0000256" key="3">
    <source>
        <dbReference type="ARBA" id="ARBA00022741"/>
    </source>
</evidence>
<dbReference type="GO" id="GO:0009190">
    <property type="term" value="P:cyclic nucleotide biosynthetic process"/>
    <property type="evidence" value="ECO:0007669"/>
    <property type="project" value="InterPro"/>
</dbReference>
<evidence type="ECO:0000313" key="11">
    <source>
        <dbReference type="Proteomes" id="UP000076079"/>
    </source>
</evidence>